<dbReference type="SMART" id="SM00934">
    <property type="entry name" value="OMPdecase"/>
    <property type="match status" value="1"/>
</dbReference>
<evidence type="ECO:0000313" key="4">
    <source>
        <dbReference type="EMBL" id="GAA4775687.1"/>
    </source>
</evidence>
<accession>A0ABP9A7C4</accession>
<name>A0ABP9A7C4_9PSEU</name>
<sequence>MKLQLALDVATLDEALVVSRAAAEYVDILELGSTLIKNEGTAAISAIKATHPGTTVLADMKTAEAGGLEAGLAFAAGADLVTVLDGADDDTIAAAVAVARSHGKGVVADMITARELVARAREVVRLGAEFCEIHAGPDGEAPRGWSIRAVIEAGRQSEVPFSVAGGVDLESIGDVARSGAVVAVVGTAVTAAPDPRAAARGLRVAVDTTIVGGEVPWVRQGRPHGIPSGPGPAPARPDRLADRAPSS</sequence>
<dbReference type="InterPro" id="IPR011060">
    <property type="entry name" value="RibuloseP-bd_barrel"/>
</dbReference>
<dbReference type="PANTHER" id="PTHR35039">
    <property type="entry name" value="3-KETO-L-GULONATE-6-PHOSPHATE DECARBOXYLASE SGBH-RELATED"/>
    <property type="match status" value="1"/>
</dbReference>
<dbReference type="InterPro" id="IPR001754">
    <property type="entry name" value="OMPdeCOase_dom"/>
</dbReference>
<dbReference type="EMBL" id="BAABHO010000003">
    <property type="protein sequence ID" value="GAA4775687.1"/>
    <property type="molecule type" value="Genomic_DNA"/>
</dbReference>
<organism evidence="4 5">
    <name type="scientific">Actinomycetospora chlora</name>
    <dbReference type="NCBI Taxonomy" id="663608"/>
    <lineage>
        <taxon>Bacteria</taxon>
        <taxon>Bacillati</taxon>
        <taxon>Actinomycetota</taxon>
        <taxon>Actinomycetes</taxon>
        <taxon>Pseudonocardiales</taxon>
        <taxon>Pseudonocardiaceae</taxon>
        <taxon>Actinomycetospora</taxon>
    </lineage>
</organism>
<protein>
    <submittedName>
        <fullName evidence="4">3-hexulose-6-phosphate synthase</fullName>
    </submittedName>
</protein>
<evidence type="ECO:0000259" key="3">
    <source>
        <dbReference type="SMART" id="SM00934"/>
    </source>
</evidence>
<gene>
    <name evidence="4" type="primary">hxlA</name>
    <name evidence="4" type="ORF">GCM10023200_05350</name>
</gene>
<dbReference type="RefSeq" id="WP_345410839.1">
    <property type="nucleotide sequence ID" value="NZ_BAABHO010000003.1"/>
</dbReference>
<dbReference type="InterPro" id="IPR013785">
    <property type="entry name" value="Aldolase_TIM"/>
</dbReference>
<dbReference type="SUPFAM" id="SSF51366">
    <property type="entry name" value="Ribulose-phoshate binding barrel"/>
    <property type="match status" value="1"/>
</dbReference>
<comment type="caution">
    <text evidence="4">The sequence shown here is derived from an EMBL/GenBank/DDBJ whole genome shotgun (WGS) entry which is preliminary data.</text>
</comment>
<dbReference type="PANTHER" id="PTHR35039:SF3">
    <property type="entry name" value="3-KETO-L-GULONATE-6-PHOSPHATE DECARBOXYLASE SGBH-RELATED"/>
    <property type="match status" value="1"/>
</dbReference>
<feature type="region of interest" description="Disordered" evidence="2">
    <location>
        <begin position="217"/>
        <end position="247"/>
    </location>
</feature>
<evidence type="ECO:0000313" key="5">
    <source>
        <dbReference type="Proteomes" id="UP001500928"/>
    </source>
</evidence>
<keyword evidence="5" id="KW-1185">Reference proteome</keyword>
<dbReference type="Gene3D" id="3.20.20.70">
    <property type="entry name" value="Aldolase class I"/>
    <property type="match status" value="1"/>
</dbReference>
<feature type="compositionally biased region" description="Basic and acidic residues" evidence="2">
    <location>
        <begin position="236"/>
        <end position="247"/>
    </location>
</feature>
<reference evidence="5" key="1">
    <citation type="journal article" date="2019" name="Int. J. Syst. Evol. Microbiol.">
        <title>The Global Catalogue of Microorganisms (GCM) 10K type strain sequencing project: providing services to taxonomists for standard genome sequencing and annotation.</title>
        <authorList>
            <consortium name="The Broad Institute Genomics Platform"/>
            <consortium name="The Broad Institute Genome Sequencing Center for Infectious Disease"/>
            <person name="Wu L."/>
            <person name="Ma J."/>
        </authorList>
    </citation>
    <scope>NUCLEOTIDE SEQUENCE [LARGE SCALE GENOMIC DNA]</scope>
    <source>
        <strain evidence="5">JCM 17979</strain>
    </source>
</reference>
<evidence type="ECO:0000256" key="1">
    <source>
        <dbReference type="ARBA" id="ARBA00023239"/>
    </source>
</evidence>
<evidence type="ECO:0000256" key="2">
    <source>
        <dbReference type="SAM" id="MobiDB-lite"/>
    </source>
</evidence>
<dbReference type="Proteomes" id="UP001500928">
    <property type="component" value="Unassembled WGS sequence"/>
</dbReference>
<dbReference type="Pfam" id="PF00215">
    <property type="entry name" value="OMPdecase"/>
    <property type="match status" value="1"/>
</dbReference>
<proteinExistence type="predicted"/>
<feature type="domain" description="Orotidine 5'-phosphate decarboxylase" evidence="3">
    <location>
        <begin position="2"/>
        <end position="202"/>
    </location>
</feature>
<keyword evidence="1" id="KW-0456">Lyase</keyword>